<protein>
    <submittedName>
        <fullName evidence="1">Uncharacterized protein</fullName>
    </submittedName>
</protein>
<proteinExistence type="predicted"/>
<organism evidence="1">
    <name type="scientific">Arion vulgaris</name>
    <dbReference type="NCBI Taxonomy" id="1028688"/>
    <lineage>
        <taxon>Eukaryota</taxon>
        <taxon>Metazoa</taxon>
        <taxon>Spiralia</taxon>
        <taxon>Lophotrochozoa</taxon>
        <taxon>Mollusca</taxon>
        <taxon>Gastropoda</taxon>
        <taxon>Heterobranchia</taxon>
        <taxon>Euthyneura</taxon>
        <taxon>Panpulmonata</taxon>
        <taxon>Eupulmonata</taxon>
        <taxon>Stylommatophora</taxon>
        <taxon>Helicina</taxon>
        <taxon>Arionoidea</taxon>
        <taxon>Arionidae</taxon>
        <taxon>Arion</taxon>
    </lineage>
</organism>
<feature type="non-terminal residue" evidence="1">
    <location>
        <position position="1"/>
    </location>
</feature>
<dbReference type="AlphaFoldDB" id="A0A0B6YQ55"/>
<evidence type="ECO:0000313" key="1">
    <source>
        <dbReference type="EMBL" id="CEK58394.1"/>
    </source>
</evidence>
<name>A0A0B6YQ55_9EUPU</name>
<gene>
    <name evidence="1" type="primary">ORF32947</name>
</gene>
<accession>A0A0B6YQ55</accession>
<reference evidence="1" key="1">
    <citation type="submission" date="2014-12" db="EMBL/GenBank/DDBJ databases">
        <title>Insight into the proteome of Arion vulgaris.</title>
        <authorList>
            <person name="Aradska J."/>
            <person name="Bulat T."/>
            <person name="Smidak R."/>
            <person name="Sarate P."/>
            <person name="Gangsoo J."/>
            <person name="Sialana F."/>
            <person name="Bilban M."/>
            <person name="Lubec G."/>
        </authorList>
    </citation>
    <scope>NUCLEOTIDE SEQUENCE</scope>
    <source>
        <tissue evidence="1">Skin</tissue>
    </source>
</reference>
<sequence>TILCCPCKPWHHMCGKILNMKMTSIPTCSGNRQTALIQPTSWIEHEHQENGSDDHKFKQP</sequence>
<dbReference type="EMBL" id="HACG01011529">
    <property type="protein sequence ID" value="CEK58394.1"/>
    <property type="molecule type" value="Transcribed_RNA"/>
</dbReference>